<dbReference type="PROSITE" id="PS51194">
    <property type="entry name" value="HELICASE_CTER"/>
    <property type="match status" value="1"/>
</dbReference>
<dbReference type="Pfam" id="PF18149">
    <property type="entry name" value="Helicase_PWI"/>
    <property type="match status" value="1"/>
</dbReference>
<evidence type="ECO:0000259" key="11">
    <source>
        <dbReference type="PROSITE" id="PS51192"/>
    </source>
</evidence>
<evidence type="ECO:0000256" key="2">
    <source>
        <dbReference type="ARBA" id="ARBA00012552"/>
    </source>
</evidence>
<dbReference type="FunCoup" id="A9UYS5">
    <property type="interactions" value="1650"/>
</dbReference>
<dbReference type="FunFam" id="2.60.40.150:FF:000004">
    <property type="entry name" value="RNA helicase, activating signal cointegrator 1"/>
    <property type="match status" value="1"/>
</dbReference>
<dbReference type="PANTHER" id="PTHR47961">
    <property type="entry name" value="DNA POLYMERASE THETA, PUTATIVE (AFU_ORTHOLOGUE AFUA_1G05260)-RELATED"/>
    <property type="match status" value="1"/>
</dbReference>
<evidence type="ECO:0000313" key="13">
    <source>
        <dbReference type="EMBL" id="EDQ89655.1"/>
    </source>
</evidence>
<dbReference type="InParanoid" id="A9UYS5"/>
<feature type="compositionally biased region" description="Acidic residues" evidence="10">
    <location>
        <begin position="206"/>
        <end position="221"/>
    </location>
</feature>
<dbReference type="CDD" id="cd18795">
    <property type="entry name" value="SF2_C_Ski2"/>
    <property type="match status" value="2"/>
</dbReference>
<evidence type="ECO:0000256" key="7">
    <source>
        <dbReference type="ARBA" id="ARBA00022840"/>
    </source>
</evidence>
<evidence type="ECO:0000256" key="9">
    <source>
        <dbReference type="ARBA" id="ARBA00047984"/>
    </source>
</evidence>
<dbReference type="OMA" id="MNPKEFN"/>
<reference evidence="13 14" key="1">
    <citation type="journal article" date="2008" name="Nature">
        <title>The genome of the choanoflagellate Monosiga brevicollis and the origin of metazoans.</title>
        <authorList>
            <consortium name="JGI Sequencing"/>
            <person name="King N."/>
            <person name="Westbrook M.J."/>
            <person name="Young S.L."/>
            <person name="Kuo A."/>
            <person name="Abedin M."/>
            <person name="Chapman J."/>
            <person name="Fairclough S."/>
            <person name="Hellsten U."/>
            <person name="Isogai Y."/>
            <person name="Letunic I."/>
            <person name="Marr M."/>
            <person name="Pincus D."/>
            <person name="Putnam N."/>
            <person name="Rokas A."/>
            <person name="Wright K.J."/>
            <person name="Zuzow R."/>
            <person name="Dirks W."/>
            <person name="Good M."/>
            <person name="Goodstein D."/>
            <person name="Lemons D."/>
            <person name="Li W."/>
            <person name="Lyons J.B."/>
            <person name="Morris A."/>
            <person name="Nichols S."/>
            <person name="Richter D.J."/>
            <person name="Salamov A."/>
            <person name="Bork P."/>
            <person name="Lim W.A."/>
            <person name="Manning G."/>
            <person name="Miller W.T."/>
            <person name="McGinnis W."/>
            <person name="Shapiro H."/>
            <person name="Tjian R."/>
            <person name="Grigoriev I.V."/>
            <person name="Rokhsar D."/>
        </authorList>
    </citation>
    <scope>NUCLEOTIDE SEQUENCE [LARGE SCALE GENOMIC DNA]</scope>
    <source>
        <strain evidence="14">MX1 / ATCC 50154</strain>
    </source>
</reference>
<evidence type="ECO:0000256" key="10">
    <source>
        <dbReference type="SAM" id="MobiDB-lite"/>
    </source>
</evidence>
<evidence type="ECO:0000256" key="6">
    <source>
        <dbReference type="ARBA" id="ARBA00022806"/>
    </source>
</evidence>
<dbReference type="InterPro" id="IPR004179">
    <property type="entry name" value="Sec63-dom"/>
</dbReference>
<keyword evidence="14" id="KW-1185">Reference proteome</keyword>
<comment type="catalytic activity">
    <reaction evidence="9">
        <text>ATP + H2O = ADP + phosphate + H(+)</text>
        <dbReference type="Rhea" id="RHEA:13065"/>
        <dbReference type="ChEBI" id="CHEBI:15377"/>
        <dbReference type="ChEBI" id="CHEBI:15378"/>
        <dbReference type="ChEBI" id="CHEBI:30616"/>
        <dbReference type="ChEBI" id="CHEBI:43474"/>
        <dbReference type="ChEBI" id="CHEBI:456216"/>
        <dbReference type="EC" id="3.6.4.13"/>
    </reaction>
</comment>
<dbReference type="InterPro" id="IPR050474">
    <property type="entry name" value="Hel308_SKI2-like"/>
</dbReference>
<dbReference type="InterPro" id="IPR014001">
    <property type="entry name" value="Helicase_ATP-bd"/>
</dbReference>
<dbReference type="InterPro" id="IPR003593">
    <property type="entry name" value="AAA+_ATPase"/>
</dbReference>
<dbReference type="Gene3D" id="1.10.10.10">
    <property type="entry name" value="Winged helix-like DNA-binding domain superfamily/Winged helix DNA-binding domain"/>
    <property type="match status" value="2"/>
</dbReference>
<organism evidence="13 14">
    <name type="scientific">Monosiga brevicollis</name>
    <name type="common">Choanoflagellate</name>
    <dbReference type="NCBI Taxonomy" id="81824"/>
    <lineage>
        <taxon>Eukaryota</taxon>
        <taxon>Choanoflagellata</taxon>
        <taxon>Craspedida</taxon>
        <taxon>Salpingoecidae</taxon>
        <taxon>Monosiga</taxon>
    </lineage>
</organism>
<dbReference type="PANTHER" id="PTHR47961:SF4">
    <property type="entry name" value="ACTIVATING SIGNAL COINTEGRATOR 1 COMPLEX SUBUNIT 3"/>
    <property type="match status" value="1"/>
</dbReference>
<dbReference type="SMART" id="SM00382">
    <property type="entry name" value="AAA"/>
    <property type="match status" value="2"/>
</dbReference>
<evidence type="ECO:0000256" key="1">
    <source>
        <dbReference type="ARBA" id="ARBA00004123"/>
    </source>
</evidence>
<dbReference type="FunFam" id="3.40.50.300:FF:000368">
    <property type="entry name" value="U5 small nuclear ribonucleoprotein 200 kDa helicase"/>
    <property type="match status" value="1"/>
</dbReference>
<dbReference type="GO" id="GO:0000388">
    <property type="term" value="P:spliceosome conformational change to release U4 (or U4atac) and U1 (or U11)"/>
    <property type="evidence" value="ECO:0000318"/>
    <property type="project" value="GO_Central"/>
</dbReference>
<dbReference type="PROSITE" id="PS51192">
    <property type="entry name" value="HELICASE_ATP_BIND_1"/>
    <property type="match status" value="2"/>
</dbReference>
<dbReference type="SUPFAM" id="SSF46785">
    <property type="entry name" value="Winged helix' DNA-binding domain"/>
    <property type="match status" value="2"/>
</dbReference>
<dbReference type="FunFam" id="1.10.150.20:FF:000004">
    <property type="entry name" value="U5 small nuclear ribonucleoprotein helicase"/>
    <property type="match status" value="1"/>
</dbReference>
<dbReference type="CDD" id="cd18021">
    <property type="entry name" value="DEXHc_Brr2_2"/>
    <property type="match status" value="1"/>
</dbReference>
<evidence type="ECO:0000256" key="8">
    <source>
        <dbReference type="ARBA" id="ARBA00023242"/>
    </source>
</evidence>
<dbReference type="FunFam" id="3.40.50.300:FF:000254">
    <property type="entry name" value="U5 small nuclear ribonucleoprotein helicase"/>
    <property type="match status" value="1"/>
</dbReference>
<dbReference type="GO" id="GO:0005681">
    <property type="term" value="C:spliceosomal complex"/>
    <property type="evidence" value="ECO:0000318"/>
    <property type="project" value="GO_Central"/>
</dbReference>
<dbReference type="InterPro" id="IPR011545">
    <property type="entry name" value="DEAD/DEAH_box_helicase_dom"/>
</dbReference>
<dbReference type="PIRSF" id="PIRSF039073">
    <property type="entry name" value="BRR2"/>
    <property type="match status" value="1"/>
</dbReference>
<dbReference type="InterPro" id="IPR014756">
    <property type="entry name" value="Ig_E-set"/>
</dbReference>
<dbReference type="FunFam" id="1.10.10.10:FF:000012">
    <property type="entry name" value="U5 small nuclear ribonucleoprotein helicase"/>
    <property type="match status" value="1"/>
</dbReference>
<dbReference type="Pfam" id="PF00270">
    <property type="entry name" value="DEAD"/>
    <property type="match status" value="2"/>
</dbReference>
<dbReference type="GO" id="GO:0016787">
    <property type="term" value="F:hydrolase activity"/>
    <property type="evidence" value="ECO:0007669"/>
    <property type="project" value="UniProtKB-KW"/>
</dbReference>
<dbReference type="InterPro" id="IPR027417">
    <property type="entry name" value="P-loop_NTPase"/>
</dbReference>
<dbReference type="Gene3D" id="1.10.3380.10">
    <property type="entry name" value="Sec63 N-terminal domain-like domain"/>
    <property type="match status" value="2"/>
</dbReference>
<dbReference type="eggNOG" id="KOG0951">
    <property type="taxonomic scope" value="Eukaryota"/>
</dbReference>
<evidence type="ECO:0000259" key="12">
    <source>
        <dbReference type="PROSITE" id="PS51194"/>
    </source>
</evidence>
<dbReference type="Pfam" id="PF21188">
    <property type="entry name" value="BRR2_plug"/>
    <property type="match status" value="1"/>
</dbReference>
<dbReference type="Gene3D" id="3.40.50.300">
    <property type="entry name" value="P-loop containing nucleotide triphosphate hydrolases"/>
    <property type="match status" value="4"/>
</dbReference>
<accession>A9UYS5</accession>
<protein>
    <recommendedName>
        <fullName evidence="2">RNA helicase</fullName>
        <ecNumber evidence="2">3.6.4.13</ecNumber>
    </recommendedName>
</protein>
<keyword evidence="4" id="KW-0547">Nucleotide-binding</keyword>
<dbReference type="SUPFAM" id="SSF158702">
    <property type="entry name" value="Sec63 N-terminal domain-like"/>
    <property type="match status" value="2"/>
</dbReference>
<name>A9UYS5_MONBE</name>
<gene>
    <name evidence="13" type="ORF">MONBRDRAFT_36978</name>
</gene>
<dbReference type="SMART" id="SM00487">
    <property type="entry name" value="DEXDc"/>
    <property type="match status" value="2"/>
</dbReference>
<keyword evidence="7" id="KW-0067">ATP-binding</keyword>
<dbReference type="InterPro" id="IPR036390">
    <property type="entry name" value="WH_DNA-bd_sf"/>
</dbReference>
<dbReference type="Pfam" id="PF23445">
    <property type="entry name" value="WHD_SNRNP200"/>
    <property type="match status" value="2"/>
</dbReference>
<dbReference type="Pfam" id="PF00271">
    <property type="entry name" value="Helicase_C"/>
    <property type="match status" value="1"/>
</dbReference>
<proteinExistence type="predicted"/>
<dbReference type="InterPro" id="IPR041094">
    <property type="entry name" value="Brr2_helicase_PWI"/>
</dbReference>
<comment type="subcellular location">
    <subcellularLocation>
        <location evidence="1">Nucleus</location>
    </subcellularLocation>
</comment>
<dbReference type="RefSeq" id="XP_001745684.1">
    <property type="nucleotide sequence ID" value="XM_001745632.1"/>
</dbReference>
<feature type="domain" description="Helicase C-terminal" evidence="12">
    <location>
        <begin position="681"/>
        <end position="915"/>
    </location>
</feature>
<dbReference type="FunFam" id="1.10.3380.10:FF:000001">
    <property type="entry name" value="U5 small nuclear ribonucleoprotein helicase"/>
    <property type="match status" value="1"/>
</dbReference>
<evidence type="ECO:0000256" key="4">
    <source>
        <dbReference type="ARBA" id="ARBA00022741"/>
    </source>
</evidence>
<keyword evidence="8" id="KW-0539">Nucleus</keyword>
<dbReference type="FunFam" id="2.60.40.150:FF:000133">
    <property type="entry name" value="Pre-mRNA splicing helicase, putative"/>
    <property type="match status" value="1"/>
</dbReference>
<dbReference type="InterPro" id="IPR035892">
    <property type="entry name" value="C2_domain_sf"/>
</dbReference>
<dbReference type="SMART" id="SM00973">
    <property type="entry name" value="Sec63"/>
    <property type="match status" value="2"/>
</dbReference>
<dbReference type="GO" id="GO:0003724">
    <property type="term" value="F:RNA helicase activity"/>
    <property type="evidence" value="ECO:0000318"/>
    <property type="project" value="GO_Central"/>
</dbReference>
<dbReference type="STRING" id="81824.A9UYS5"/>
<dbReference type="Gene3D" id="2.60.40.150">
    <property type="entry name" value="C2 domain"/>
    <property type="match status" value="2"/>
</dbReference>
<dbReference type="InterPro" id="IPR057842">
    <property type="entry name" value="WH_MER3"/>
</dbReference>
<feature type="domain" description="Helicase ATP-binding" evidence="11">
    <location>
        <begin position="1335"/>
        <end position="1510"/>
    </location>
</feature>
<feature type="region of interest" description="Disordered" evidence="10">
    <location>
        <begin position="206"/>
        <end position="242"/>
    </location>
</feature>
<dbReference type="KEGG" id="mbr:MONBRDRAFT_36978"/>
<evidence type="ECO:0000313" key="14">
    <source>
        <dbReference type="Proteomes" id="UP000001357"/>
    </source>
</evidence>
<keyword evidence="5" id="KW-0378">Hydrolase</keyword>
<dbReference type="FunFam" id="1.10.10.10:FF:000024">
    <property type="entry name" value="U5 small nuclear ribonucleoprotein helicase"/>
    <property type="match status" value="1"/>
</dbReference>
<feature type="domain" description="Helicase ATP-binding" evidence="11">
    <location>
        <begin position="490"/>
        <end position="670"/>
    </location>
</feature>
<dbReference type="Proteomes" id="UP000001357">
    <property type="component" value="Unassembled WGS sequence"/>
</dbReference>
<dbReference type="GO" id="GO:0003676">
    <property type="term" value="F:nucleic acid binding"/>
    <property type="evidence" value="ECO:0007669"/>
    <property type="project" value="InterPro"/>
</dbReference>
<dbReference type="Pfam" id="PF02889">
    <property type="entry name" value="Sec63"/>
    <property type="match status" value="2"/>
</dbReference>
<keyword evidence="3" id="KW-0677">Repeat</keyword>
<dbReference type="InterPro" id="IPR036388">
    <property type="entry name" value="WH-like_DNA-bd_sf"/>
</dbReference>
<dbReference type="EMBL" id="CH991550">
    <property type="protein sequence ID" value="EDQ89655.1"/>
    <property type="molecule type" value="Genomic_DNA"/>
</dbReference>
<dbReference type="Gene3D" id="1.10.150.20">
    <property type="entry name" value="5' to 3' exonuclease, C-terminal subdomain"/>
    <property type="match status" value="2"/>
</dbReference>
<dbReference type="FunFam" id="3.40.50.300:FF:000062">
    <property type="entry name" value="U5 small nuclear ribonucleoprotein helicase"/>
    <property type="match status" value="1"/>
</dbReference>
<dbReference type="FunFam" id="1.10.3380.10:FF:000002">
    <property type="entry name" value="Activating signal cointegrator 1 complex subunit 3"/>
    <property type="match status" value="1"/>
</dbReference>
<dbReference type="InterPro" id="IPR001650">
    <property type="entry name" value="Helicase_C-like"/>
</dbReference>
<dbReference type="SUPFAM" id="SSF81296">
    <property type="entry name" value="E set domains"/>
    <property type="match status" value="1"/>
</dbReference>
<feature type="compositionally biased region" description="Acidic residues" evidence="10">
    <location>
        <begin position="228"/>
        <end position="241"/>
    </location>
</feature>
<keyword evidence="6" id="KW-0347">Helicase</keyword>
<dbReference type="GeneID" id="5891005"/>
<dbReference type="GO" id="GO:0005682">
    <property type="term" value="C:U5 snRNP"/>
    <property type="evidence" value="ECO:0007669"/>
    <property type="project" value="UniProtKB-ARBA"/>
</dbReference>
<dbReference type="CDD" id="cd18019">
    <property type="entry name" value="DEXHc_Brr2_1"/>
    <property type="match status" value="1"/>
</dbReference>
<dbReference type="FunFam" id="1.10.150.20:FF:000013">
    <property type="entry name" value="U5 small nuclear ribonucleoprotein kDa helicase"/>
    <property type="match status" value="1"/>
</dbReference>
<dbReference type="SUPFAM" id="SSF52540">
    <property type="entry name" value="P-loop containing nucleoside triphosphate hydrolases"/>
    <property type="match status" value="4"/>
</dbReference>
<dbReference type="InterPro" id="IPR048863">
    <property type="entry name" value="BRR2_plug"/>
</dbReference>
<dbReference type="SMART" id="SM00490">
    <property type="entry name" value="HELICc"/>
    <property type="match status" value="2"/>
</dbReference>
<evidence type="ECO:0000256" key="3">
    <source>
        <dbReference type="ARBA" id="ARBA00022737"/>
    </source>
</evidence>
<evidence type="ECO:0000256" key="5">
    <source>
        <dbReference type="ARBA" id="ARBA00022801"/>
    </source>
</evidence>
<dbReference type="GO" id="GO:0005524">
    <property type="term" value="F:ATP binding"/>
    <property type="evidence" value="ECO:0007669"/>
    <property type="project" value="UniProtKB-KW"/>
</dbReference>
<sequence length="2142" mass="241708">MAEKRLQQSQYEYHANANLVLQADRSLIDRRARDEATGEVQTLRGKLTSMRMGDRAARAAPTDLEERKKRRADKAARAAKSAKISASVLTDALDMNLKYRPKTTETQHVYELILSFITDYLGSQPQDILMGAADEIIILLKDESMKTKEKRGEVSSLLGQRLSEEGFTRLVSLCNRIDDFQDEEEEAAAGEEFDDDAGVALIFDRDEEDEDEQADAMDDDLDVVRDQDEYEDEEEGEEADDTQAVSANLGAIGAANAADLVRPADVDAYWLQRELGKYTKDAEESQSLADETLKVLQEAKDDRECENSLVTVLGFDKFEFVKLCRKNRNVILYCTLRARAKSDQERKAIDATMAQDPDLAPILKELREGQSVDKAAEAKARREAQRQEKLDAPLDVLDVDMERKPTQVLNLEEIAFQQAGHLMSNKKVVLPPGSTRTQFKGYEEVSVPAAKSKPRGDNEKDVQIDSLPSWAQKGFLGFKALNRVQSRLFPCAFGSDENLLLCAPTGAGKTNVAMLTVLREIGKHVREDDSVDLESFKIIYIAPMKSLVAEMTGSFRKRLEPYGLRVEELTGDQSLTRDQIYNTNLLVCTPEKWDVITRKGGFEGIVGLVIIDEIHLLHDSRGAVLESIIARHLRQVEQGGERLRLVGLSATLPNYEDVATLLRVDPSKGLFFFDGSYRPCPLQQQYIGITERKAIKRFQLMNEIVYDKVMLSAGKNQILIFTHSRKDTAKTAQTIRDMCMEKDTLGAFMREDSASVEILRRTTEEDTKNKDLKDLLPYGFACHHAGMNRKDRTLVEDLFADGHIQVLVSTATLAWGVNLPAHTVIIKGTQVYSPEAGGWTELSPLDVLQMLGRAGRPQYDRFGEGILITSQTELQYYLSLLNEQLPVESQYVKHLADNLNAEIVAGTVQNLDEAITWLSFTYLYIRMLRNPILYGVPREAVENDPKLERFRRDLLHTAALTLDKSGLIKYEKKTGTFQSTDLGRIASHYYCTHGTMATYNSLLKPTINEIELLRIFSRSSEFSLIRVRKEEKLELQTLMEKVPIPVKEGIEEPTAKVNVLLQAYISQLKLEGLALMSDMVYITQSAGRLLRAIFEIVLRRGWSQLTDRMLNLCKMVDRQQWQSMSPLRQFDKLNKAVVQKLEKKELPWAQLMELSPNALGELIRQPAAGKTLHRYIHQLPKLELNASVQPVTRNTLKVMLTITADFRWDDAIHGNQQSFWIFVEDVDGENILHSEYFALKRRYLEVDHYLSFYVPVGDPMPPQYFIRIVSDRWLASETVLPVSFRHLILPEKFPPHTELLDLQPLPITALKNQQLQRLYAPRFKYFNPIQTQAFSALFESDESVFVGAPTGSGKTVCAELTLLRAFGLRPDSKAVYVAATQAICDQTAAAWRDLFGAKLGKTVVSLTGDSSADLKLVGRGDLIVATAEQWDVISRRWKQRRHVQAVNLYIVDEAHLLGGDKGPVLEIVSSRMRYMSIQLEKPVRIVCLASPVANAKEMAAWLGITSSNVFNFHPNVRPVPLELELQGFNAADANSRSMAMARPTYASIHRHALNKPVLVFVPSRKQAHIAALDIFTQAASQNAGGQFLHCNMTDLQPYLEKIKDPALAETLTNGVAYYHEGVHESDRSIVRQLFQAGAIQVVVVSRDMAWGLNMAARLVIIQDTQFFDGKEHRFVDYPITDVLQMMGLASRPGVDESGVCVLMCQTSKKAVFTKFLNEPLPVESHLDHALHDHFNAEIVTKTIDNPQDAIDYLTYTFLYRRLTQNPNYYNLHGVTNRHLSDHLSELVETTLSELEESKCIAMDEDEEDVSPLNLGMIAAYYYINYTTIELFSRSLSEKTKFKGLLEIISSATEFEVIPVRQREDRLLKQLAQRLPMKQKPDALYTDPHVKVNLLLQAHFSRIQLPPELQSDQEQVLRMVLRFVAACVDVLSSSLWLEPALAAMELSQMIVQATWASDPLLKQVPHMDTAALKRAAAKEVESILDLTDLEDDERNAVLQMDGQRLVDVIQYCNRYPDVEVAHEVDDEDDVREGEPVTVTVALTRDESAKKSRPPVGPVFAPFYPQRKDEAWWVVIGDTTANKLLAIKRVPLQYEAQAALQFEAPAPGTHKLKLYLMCDSYLGCDREHDLVLNVKPGEMDAGED</sequence>
<dbReference type="FunFam" id="3.40.50.300:FF:000102">
    <property type="entry name" value="RNA helicase, activating signal cointegrator 1"/>
    <property type="match status" value="1"/>
</dbReference>
<dbReference type="EC" id="3.6.4.13" evidence="2"/>